<protein>
    <recommendedName>
        <fullName evidence="2">DUF3427 domain-containing protein</fullName>
    </recommendedName>
</protein>
<name>A0A857JNJ5_9ALTE</name>
<feature type="domain" description="DUF3427" evidence="2">
    <location>
        <begin position="196"/>
        <end position="344"/>
    </location>
</feature>
<dbReference type="EMBL" id="CP047656">
    <property type="protein sequence ID" value="QHJ12690.1"/>
    <property type="molecule type" value="Genomic_DNA"/>
</dbReference>
<proteinExistence type="predicted"/>
<keyword evidence="1" id="KW-1133">Transmembrane helix</keyword>
<accession>A0A857JNJ5</accession>
<feature type="transmembrane region" description="Helical" evidence="1">
    <location>
        <begin position="9"/>
        <end position="29"/>
    </location>
</feature>
<sequence length="351" mass="40080">MQYKLGKALFLLGLCICYIIPLISLIINFPHVTNLPLTLTNFLVIHPNITLENIFKIKIGKFGGWNALVAASKDKEIASDNNALYTAYYRAVNNRLLNCSSLSYLRFVKKLCDNNFSIPVMTDIQKLYALMCHYDFWDKSSKDLGFNNVANSLDALKDKVLQNELSEVISILIERLDVREFDMPMVDNPIVNSSPLKMHVRYPKEHILVAFGDSTFEKKSSSREGVLNIKRANTELLFVTLDKCEKQFSATTMYHDYAISPTLFHWQTQNSARPNSGRGLDYVQQKDNHKTFLLFVREKGKDENGRTMGFVNFGPVDFVKSEGSQPMNITWKLKHPMPAYLWNETAKLAVG</sequence>
<gene>
    <name evidence="3" type="ORF">FX988_02948</name>
</gene>
<dbReference type="AlphaFoldDB" id="A0A857JNJ5"/>
<evidence type="ECO:0000313" key="4">
    <source>
        <dbReference type="Proteomes" id="UP000464524"/>
    </source>
</evidence>
<organism evidence="3 4">
    <name type="scientific">Paraglaciecola mesophila</name>
    <dbReference type="NCBI Taxonomy" id="197222"/>
    <lineage>
        <taxon>Bacteria</taxon>
        <taxon>Pseudomonadati</taxon>
        <taxon>Pseudomonadota</taxon>
        <taxon>Gammaproteobacteria</taxon>
        <taxon>Alteromonadales</taxon>
        <taxon>Alteromonadaceae</taxon>
        <taxon>Paraglaciecola</taxon>
    </lineage>
</organism>
<reference evidence="3 4" key="1">
    <citation type="submission" date="2019-12" db="EMBL/GenBank/DDBJ databases">
        <title>Genome sequencing and assembly of endphytes of Porphyra tenera.</title>
        <authorList>
            <person name="Park J.M."/>
            <person name="Shin R."/>
            <person name="Jo S.H."/>
        </authorList>
    </citation>
    <scope>NUCLEOTIDE SEQUENCE [LARGE SCALE GENOMIC DNA]</scope>
    <source>
        <strain evidence="3 4">GPM4</strain>
    </source>
</reference>
<keyword evidence="1" id="KW-0472">Membrane</keyword>
<dbReference type="Proteomes" id="UP000464524">
    <property type="component" value="Chromosome"/>
</dbReference>
<evidence type="ECO:0000259" key="2">
    <source>
        <dbReference type="Pfam" id="PF11907"/>
    </source>
</evidence>
<dbReference type="Pfam" id="PF11907">
    <property type="entry name" value="DUF3427"/>
    <property type="match status" value="1"/>
</dbReference>
<evidence type="ECO:0000256" key="1">
    <source>
        <dbReference type="SAM" id="Phobius"/>
    </source>
</evidence>
<dbReference type="KEGG" id="pmes:FX988_02948"/>
<keyword evidence="4" id="KW-1185">Reference proteome</keyword>
<keyword evidence="1" id="KW-0812">Transmembrane</keyword>
<evidence type="ECO:0000313" key="3">
    <source>
        <dbReference type="EMBL" id="QHJ12690.1"/>
    </source>
</evidence>
<dbReference type="InterPro" id="IPR021835">
    <property type="entry name" value="DUF3427"/>
</dbReference>